<dbReference type="CDD" id="cd14066">
    <property type="entry name" value="STKc_IRAK"/>
    <property type="match status" value="1"/>
</dbReference>
<feature type="binding site" evidence="16">
    <location>
        <position position="123"/>
    </location>
    <ligand>
        <name>ATP</name>
        <dbReference type="ChEBI" id="CHEBI:30616"/>
    </ligand>
</feature>
<feature type="domain" description="Protein kinase" evidence="20">
    <location>
        <begin position="94"/>
        <end position="371"/>
    </location>
</feature>
<dbReference type="InterPro" id="IPR000719">
    <property type="entry name" value="Prot_kinase_dom"/>
</dbReference>
<keyword evidence="12 19" id="KW-1133">Transmembrane helix</keyword>
<evidence type="ECO:0000256" key="5">
    <source>
        <dbReference type="ARBA" id="ARBA00022527"/>
    </source>
</evidence>
<keyword evidence="5 17" id="KW-0723">Serine/threonine-protein kinase</keyword>
<dbReference type="PROSITE" id="PS50011">
    <property type="entry name" value="PROTEIN_KINASE_DOM"/>
    <property type="match status" value="1"/>
</dbReference>
<dbReference type="InterPro" id="IPR011009">
    <property type="entry name" value="Kinase-like_dom_sf"/>
</dbReference>
<evidence type="ECO:0000256" key="6">
    <source>
        <dbReference type="ARBA" id="ARBA00022679"/>
    </source>
</evidence>
<accession>A0AAP0BN23</accession>
<dbReference type="Gene3D" id="1.10.510.10">
    <property type="entry name" value="Transferase(Phosphotransferase) domain 1"/>
    <property type="match status" value="1"/>
</dbReference>
<evidence type="ECO:0000256" key="16">
    <source>
        <dbReference type="PROSITE-ProRule" id="PRU10141"/>
    </source>
</evidence>
<name>A0AAP0BN23_9ASPA</name>
<protein>
    <submittedName>
        <fullName evidence="21">Receptor-like protein kinase</fullName>
    </submittedName>
</protein>
<dbReference type="Proteomes" id="UP001418222">
    <property type="component" value="Unassembled WGS sequence"/>
</dbReference>
<comment type="similarity">
    <text evidence="2">In the N-terminal section; belongs to the leguminous lectin family.</text>
</comment>
<keyword evidence="10 21" id="KW-0418">Kinase</keyword>
<keyword evidence="11 16" id="KW-0067">ATP-binding</keyword>
<organism evidence="21 22">
    <name type="scientific">Platanthera zijinensis</name>
    <dbReference type="NCBI Taxonomy" id="2320716"/>
    <lineage>
        <taxon>Eukaryota</taxon>
        <taxon>Viridiplantae</taxon>
        <taxon>Streptophyta</taxon>
        <taxon>Embryophyta</taxon>
        <taxon>Tracheophyta</taxon>
        <taxon>Spermatophyta</taxon>
        <taxon>Magnoliopsida</taxon>
        <taxon>Liliopsida</taxon>
        <taxon>Asparagales</taxon>
        <taxon>Orchidaceae</taxon>
        <taxon>Orchidoideae</taxon>
        <taxon>Orchideae</taxon>
        <taxon>Orchidinae</taxon>
        <taxon>Platanthera</taxon>
    </lineage>
</organism>
<dbReference type="SUPFAM" id="SSF56112">
    <property type="entry name" value="Protein kinase-like (PK-like)"/>
    <property type="match status" value="1"/>
</dbReference>
<evidence type="ECO:0000259" key="20">
    <source>
        <dbReference type="PROSITE" id="PS50011"/>
    </source>
</evidence>
<evidence type="ECO:0000256" key="15">
    <source>
        <dbReference type="ARBA" id="ARBA00023180"/>
    </source>
</evidence>
<evidence type="ECO:0000256" key="8">
    <source>
        <dbReference type="ARBA" id="ARBA00022729"/>
    </source>
</evidence>
<evidence type="ECO:0000256" key="9">
    <source>
        <dbReference type="ARBA" id="ARBA00022741"/>
    </source>
</evidence>
<dbReference type="PANTHER" id="PTHR47989:SF61">
    <property type="entry name" value="PROTEIN KINASE DOMAIN-CONTAINING PROTEIN"/>
    <property type="match status" value="1"/>
</dbReference>
<dbReference type="GO" id="GO:0005524">
    <property type="term" value="F:ATP binding"/>
    <property type="evidence" value="ECO:0007669"/>
    <property type="project" value="UniProtKB-UniRule"/>
</dbReference>
<evidence type="ECO:0000313" key="22">
    <source>
        <dbReference type="Proteomes" id="UP001418222"/>
    </source>
</evidence>
<dbReference type="EMBL" id="JBBWWQ010000006">
    <property type="protein sequence ID" value="KAK8944176.1"/>
    <property type="molecule type" value="Genomic_DNA"/>
</dbReference>
<evidence type="ECO:0000256" key="13">
    <source>
        <dbReference type="ARBA" id="ARBA00023136"/>
    </source>
</evidence>
<evidence type="ECO:0000256" key="2">
    <source>
        <dbReference type="ARBA" id="ARBA00008536"/>
    </source>
</evidence>
<evidence type="ECO:0000256" key="17">
    <source>
        <dbReference type="RuleBase" id="RU000304"/>
    </source>
</evidence>
<keyword evidence="15" id="KW-0325">Glycoprotein</keyword>
<evidence type="ECO:0000256" key="12">
    <source>
        <dbReference type="ARBA" id="ARBA00022989"/>
    </source>
</evidence>
<evidence type="ECO:0000256" key="4">
    <source>
        <dbReference type="ARBA" id="ARBA00022475"/>
    </source>
</evidence>
<feature type="transmembrane region" description="Helical" evidence="19">
    <location>
        <begin position="31"/>
        <end position="55"/>
    </location>
</feature>
<feature type="compositionally biased region" description="Basic and acidic residues" evidence="18">
    <location>
        <begin position="1"/>
        <end position="13"/>
    </location>
</feature>
<feature type="compositionally biased region" description="Low complexity" evidence="18">
    <location>
        <begin position="14"/>
        <end position="25"/>
    </location>
</feature>
<sequence length="444" mass="48419">MRKMERLLQEKETPVSSSASESPKSASKFPALQVSAAAGAGAAGIAFALLLFFFIRRACLRRKKACKIDDAEWPATTELRRYKLEEVEKATKSFSQERLIGSGAFGNVYRGVIHGDRRTLAIKRAHSDSYETVEEFRNEVELLSRIKHKNLVSLVGYCAEAGQRVLLYEYVSNGSLADYITPGKTPLTWQQRLNIAVGSAKGIAHLHGDVNKPGIIHRDIKPSNIMLDHGFEAKISDFGLVRMGPTGDESHVSTQVKGTPGYMDPAYCSTLHLSTSADVYSFGVILLQLVTASAAVDHSRDRTKSHISDWARASIESGRVEEIVDPGLEFEARGMKTMLRMAQLGIRCTAWNPKERPTMAEAAKELEEEGRRAARSARRSSGDFPLESISIDGVGLQRFSVGSCGDMSSIKSASLRCLEVNGSNGGGDGNNLTAVSEDMNMRGG</sequence>
<keyword evidence="14 21" id="KW-0675">Receptor</keyword>
<dbReference type="AlphaFoldDB" id="A0AAP0BN23"/>
<keyword evidence="13 19" id="KW-0472">Membrane</keyword>
<evidence type="ECO:0000313" key="21">
    <source>
        <dbReference type="EMBL" id="KAK8944176.1"/>
    </source>
</evidence>
<keyword evidence="6" id="KW-0808">Transferase</keyword>
<comment type="subcellular location">
    <subcellularLocation>
        <location evidence="1">Cell membrane</location>
        <topology evidence="1">Single-pass type I membrane protein</topology>
    </subcellularLocation>
</comment>
<comment type="similarity">
    <text evidence="3">In the C-terminal section; belongs to the protein kinase superfamily. Ser/Thr protein kinase family.</text>
</comment>
<evidence type="ECO:0000256" key="7">
    <source>
        <dbReference type="ARBA" id="ARBA00022692"/>
    </source>
</evidence>
<dbReference type="InterPro" id="IPR017441">
    <property type="entry name" value="Protein_kinase_ATP_BS"/>
</dbReference>
<proteinExistence type="inferred from homology"/>
<dbReference type="FunFam" id="1.10.510.10:FF:000240">
    <property type="entry name" value="Lectin-domain containing receptor kinase A4.3"/>
    <property type="match status" value="1"/>
</dbReference>
<comment type="caution">
    <text evidence="21">The sequence shown here is derived from an EMBL/GenBank/DDBJ whole genome shotgun (WGS) entry which is preliminary data.</text>
</comment>
<keyword evidence="4" id="KW-1003">Cell membrane</keyword>
<keyword evidence="8" id="KW-0732">Signal</keyword>
<dbReference type="Pfam" id="PF00069">
    <property type="entry name" value="Pkinase"/>
    <property type="match status" value="1"/>
</dbReference>
<comment type="similarity">
    <text evidence="17">Belongs to the protein kinase superfamily.</text>
</comment>
<dbReference type="GO" id="GO:0002229">
    <property type="term" value="P:defense response to oomycetes"/>
    <property type="evidence" value="ECO:0007669"/>
    <property type="project" value="UniProtKB-ARBA"/>
</dbReference>
<dbReference type="FunFam" id="3.30.200.20:FF:000039">
    <property type="entry name" value="receptor-like protein kinase FERONIA"/>
    <property type="match status" value="1"/>
</dbReference>
<keyword evidence="9 16" id="KW-0547">Nucleotide-binding</keyword>
<keyword evidence="7 19" id="KW-0812">Transmembrane</keyword>
<dbReference type="GO" id="GO:0004674">
    <property type="term" value="F:protein serine/threonine kinase activity"/>
    <property type="evidence" value="ECO:0007669"/>
    <property type="project" value="UniProtKB-KW"/>
</dbReference>
<feature type="region of interest" description="Disordered" evidence="18">
    <location>
        <begin position="1"/>
        <end position="25"/>
    </location>
</feature>
<evidence type="ECO:0000256" key="14">
    <source>
        <dbReference type="ARBA" id="ARBA00023170"/>
    </source>
</evidence>
<dbReference type="SMART" id="SM00220">
    <property type="entry name" value="S_TKc"/>
    <property type="match status" value="1"/>
</dbReference>
<reference evidence="21 22" key="1">
    <citation type="journal article" date="2022" name="Nat. Plants">
        <title>Genomes of leafy and leafless Platanthera orchids illuminate the evolution of mycoheterotrophy.</title>
        <authorList>
            <person name="Li M.H."/>
            <person name="Liu K.W."/>
            <person name="Li Z."/>
            <person name="Lu H.C."/>
            <person name="Ye Q.L."/>
            <person name="Zhang D."/>
            <person name="Wang J.Y."/>
            <person name="Li Y.F."/>
            <person name="Zhong Z.M."/>
            <person name="Liu X."/>
            <person name="Yu X."/>
            <person name="Liu D.K."/>
            <person name="Tu X.D."/>
            <person name="Liu B."/>
            <person name="Hao Y."/>
            <person name="Liao X.Y."/>
            <person name="Jiang Y.T."/>
            <person name="Sun W.H."/>
            <person name="Chen J."/>
            <person name="Chen Y.Q."/>
            <person name="Ai Y."/>
            <person name="Zhai J.W."/>
            <person name="Wu S.S."/>
            <person name="Zhou Z."/>
            <person name="Hsiao Y.Y."/>
            <person name="Wu W.L."/>
            <person name="Chen Y.Y."/>
            <person name="Lin Y.F."/>
            <person name="Hsu J.L."/>
            <person name="Li C.Y."/>
            <person name="Wang Z.W."/>
            <person name="Zhao X."/>
            <person name="Zhong W.Y."/>
            <person name="Ma X.K."/>
            <person name="Ma L."/>
            <person name="Huang J."/>
            <person name="Chen G.Z."/>
            <person name="Huang M.Z."/>
            <person name="Huang L."/>
            <person name="Peng D.H."/>
            <person name="Luo Y.B."/>
            <person name="Zou S.Q."/>
            <person name="Chen S.P."/>
            <person name="Lan S."/>
            <person name="Tsai W.C."/>
            <person name="Van de Peer Y."/>
            <person name="Liu Z.J."/>
        </authorList>
    </citation>
    <scope>NUCLEOTIDE SEQUENCE [LARGE SCALE GENOMIC DNA]</scope>
    <source>
        <strain evidence="21">Lor287</strain>
    </source>
</reference>
<dbReference type="PANTHER" id="PTHR47989">
    <property type="entry name" value="OS01G0750732 PROTEIN"/>
    <property type="match status" value="1"/>
</dbReference>
<dbReference type="Gene3D" id="3.30.200.20">
    <property type="entry name" value="Phosphorylase Kinase, domain 1"/>
    <property type="match status" value="1"/>
</dbReference>
<gene>
    <name evidence="21" type="ORF">KSP39_PZI008405</name>
</gene>
<dbReference type="PROSITE" id="PS00108">
    <property type="entry name" value="PROTEIN_KINASE_ST"/>
    <property type="match status" value="1"/>
</dbReference>
<dbReference type="InterPro" id="IPR008271">
    <property type="entry name" value="Ser/Thr_kinase_AS"/>
</dbReference>
<evidence type="ECO:0000256" key="19">
    <source>
        <dbReference type="SAM" id="Phobius"/>
    </source>
</evidence>
<evidence type="ECO:0000256" key="10">
    <source>
        <dbReference type="ARBA" id="ARBA00022777"/>
    </source>
</evidence>
<evidence type="ECO:0000256" key="18">
    <source>
        <dbReference type="SAM" id="MobiDB-lite"/>
    </source>
</evidence>
<evidence type="ECO:0000256" key="11">
    <source>
        <dbReference type="ARBA" id="ARBA00022840"/>
    </source>
</evidence>
<evidence type="ECO:0000256" key="1">
    <source>
        <dbReference type="ARBA" id="ARBA00004251"/>
    </source>
</evidence>
<keyword evidence="22" id="KW-1185">Reference proteome</keyword>
<dbReference type="PROSITE" id="PS00107">
    <property type="entry name" value="PROTEIN_KINASE_ATP"/>
    <property type="match status" value="1"/>
</dbReference>
<evidence type="ECO:0000256" key="3">
    <source>
        <dbReference type="ARBA" id="ARBA00010217"/>
    </source>
</evidence>
<dbReference type="GO" id="GO:0005886">
    <property type="term" value="C:plasma membrane"/>
    <property type="evidence" value="ECO:0007669"/>
    <property type="project" value="UniProtKB-SubCell"/>
</dbReference>